<evidence type="ECO:0000313" key="3">
    <source>
        <dbReference type="EMBL" id="KAA1084150.1"/>
    </source>
</evidence>
<dbReference type="Proteomes" id="UP000324748">
    <property type="component" value="Unassembled WGS sequence"/>
</dbReference>
<dbReference type="OrthoDB" id="2507745at2759"/>
<feature type="compositionally biased region" description="Low complexity" evidence="1">
    <location>
        <begin position="285"/>
        <end position="305"/>
    </location>
</feature>
<organism evidence="2 5">
    <name type="scientific">Puccinia graminis f. sp. tritici</name>
    <dbReference type="NCBI Taxonomy" id="56615"/>
    <lineage>
        <taxon>Eukaryota</taxon>
        <taxon>Fungi</taxon>
        <taxon>Dikarya</taxon>
        <taxon>Basidiomycota</taxon>
        <taxon>Pucciniomycotina</taxon>
        <taxon>Pucciniomycetes</taxon>
        <taxon>Pucciniales</taxon>
        <taxon>Pucciniaceae</taxon>
        <taxon>Puccinia</taxon>
    </lineage>
</organism>
<proteinExistence type="predicted"/>
<protein>
    <submittedName>
        <fullName evidence="2">Uncharacterized protein</fullName>
    </submittedName>
</protein>
<comment type="caution">
    <text evidence="2">The sequence shown here is derived from an EMBL/GenBank/DDBJ whole genome shotgun (WGS) entry which is preliminary data.</text>
</comment>
<name>A0A5B0MM61_PUCGR</name>
<evidence type="ECO:0000256" key="1">
    <source>
        <dbReference type="SAM" id="MobiDB-lite"/>
    </source>
</evidence>
<reference evidence="4 5" key="1">
    <citation type="submission" date="2019-05" db="EMBL/GenBank/DDBJ databases">
        <title>Emergence of the Ug99 lineage of the wheat stem rust pathogen through somatic hybridization.</title>
        <authorList>
            <person name="Li F."/>
            <person name="Upadhyaya N.M."/>
            <person name="Sperschneider J."/>
            <person name="Matny O."/>
            <person name="Nguyen-Phuc H."/>
            <person name="Mago R."/>
            <person name="Raley C."/>
            <person name="Miller M.E."/>
            <person name="Silverstein K.A.T."/>
            <person name="Henningsen E."/>
            <person name="Hirsch C.D."/>
            <person name="Visser B."/>
            <person name="Pretorius Z.A."/>
            <person name="Steffenson B.J."/>
            <person name="Schwessinger B."/>
            <person name="Dodds P.N."/>
            <person name="Figueroa M."/>
        </authorList>
    </citation>
    <scope>NUCLEOTIDE SEQUENCE [LARGE SCALE GENOMIC DNA]</scope>
    <source>
        <strain evidence="3">21-0</strain>
        <strain evidence="2 5">Ug99</strain>
    </source>
</reference>
<feature type="region of interest" description="Disordered" evidence="1">
    <location>
        <begin position="201"/>
        <end position="229"/>
    </location>
</feature>
<dbReference type="EMBL" id="VSWC01000118">
    <property type="protein sequence ID" value="KAA1084150.1"/>
    <property type="molecule type" value="Genomic_DNA"/>
</dbReference>
<dbReference type="Proteomes" id="UP000325313">
    <property type="component" value="Unassembled WGS sequence"/>
</dbReference>
<dbReference type="AlphaFoldDB" id="A0A5B0MM61"/>
<gene>
    <name evidence="3" type="ORF">PGT21_019191</name>
    <name evidence="2" type="ORF">PGTUg99_001413</name>
</gene>
<accession>A0A5B0MM61</accession>
<evidence type="ECO:0000313" key="2">
    <source>
        <dbReference type="EMBL" id="KAA1077124.1"/>
    </source>
</evidence>
<keyword evidence="4" id="KW-1185">Reference proteome</keyword>
<feature type="compositionally biased region" description="Pro residues" evidence="1">
    <location>
        <begin position="204"/>
        <end position="213"/>
    </location>
</feature>
<sequence length="328" mass="36723">MLENHQQQPIDCLLDHLISISTQLIDSSKNALESTINSRDCLSTFSRIENLLDRSIRIRQRELNRKIHSIQSHQLELDRIQEQVHSLWPQQQQQQQQQQHHHLHFHQVINHYPSIHHQKQFSNNTLISIEEDQTLKPHQPTLRLSPSLKIKPIQLTRSNSCNSKEHYQSPTIQLLSPSVPSVRSDHSSILLDYHARRSFDQPAPLHPVFPPSQPTTHSNTSSSSSSSSSSLATFFSPLRIAKKASNILSSSFSSSTLNHPPTATTIVPSRLSIDSTLNELAPRDPSSLLAHQSSPSSSPASSNLSLPPPVPFSSTTPQLTPSDLLHPP</sequence>
<feature type="region of interest" description="Disordered" evidence="1">
    <location>
        <begin position="282"/>
        <end position="328"/>
    </location>
</feature>
<evidence type="ECO:0000313" key="4">
    <source>
        <dbReference type="Proteomes" id="UP000324748"/>
    </source>
</evidence>
<evidence type="ECO:0000313" key="5">
    <source>
        <dbReference type="Proteomes" id="UP000325313"/>
    </source>
</evidence>
<dbReference type="EMBL" id="VDEP01000455">
    <property type="protein sequence ID" value="KAA1077124.1"/>
    <property type="molecule type" value="Genomic_DNA"/>
</dbReference>